<dbReference type="GO" id="GO:0031123">
    <property type="term" value="P:RNA 3'-end processing"/>
    <property type="evidence" value="ECO:0000318"/>
    <property type="project" value="GO_Central"/>
</dbReference>
<dbReference type="GeneID" id="10508326"/>
<organism evidence="3 4">
    <name type="scientific">Dictyostelium purpureum</name>
    <name type="common">Slime mold</name>
    <dbReference type="NCBI Taxonomy" id="5786"/>
    <lineage>
        <taxon>Eukaryota</taxon>
        <taxon>Amoebozoa</taxon>
        <taxon>Evosea</taxon>
        <taxon>Eumycetozoa</taxon>
        <taxon>Dictyostelia</taxon>
        <taxon>Dictyosteliales</taxon>
        <taxon>Dictyosteliaceae</taxon>
        <taxon>Dictyostelium</taxon>
    </lineage>
</organism>
<dbReference type="RefSeq" id="XP_003292526.1">
    <property type="nucleotide sequence ID" value="XM_003292478.1"/>
</dbReference>
<accession>F0ZYM9</accession>
<dbReference type="STRING" id="5786.F0ZYM9"/>
<dbReference type="PANTHER" id="PTHR12271">
    <property type="entry name" value="POLY A POLYMERASE CID PAP -RELATED"/>
    <property type="match status" value="1"/>
</dbReference>
<dbReference type="CDD" id="cd05402">
    <property type="entry name" value="NT_PAP_TUTase"/>
    <property type="match status" value="1"/>
</dbReference>
<feature type="domain" description="Poly(A) RNA polymerase mitochondrial-like central palm" evidence="2">
    <location>
        <begin position="274"/>
        <end position="381"/>
    </location>
</feature>
<dbReference type="Proteomes" id="UP000001064">
    <property type="component" value="Unassembled WGS sequence"/>
</dbReference>
<dbReference type="eggNOG" id="KOG1906">
    <property type="taxonomic scope" value="Eukaryota"/>
</dbReference>
<proteinExistence type="predicted"/>
<dbReference type="PANTHER" id="PTHR12271:SF118">
    <property type="entry name" value="POLYMERASE NUCLEOTIDYL TRANSFERASE DOMAIN-CONTAINING PROTEIN"/>
    <property type="match status" value="1"/>
</dbReference>
<keyword evidence="4" id="KW-1185">Reference proteome</keyword>
<dbReference type="KEGG" id="dpp:DICPUDRAFT_157248"/>
<dbReference type="VEuPathDB" id="AmoebaDB:DICPUDRAFT_157248"/>
<dbReference type="SUPFAM" id="SSF81631">
    <property type="entry name" value="PAP/OAS1 substrate-binding domain"/>
    <property type="match status" value="1"/>
</dbReference>
<evidence type="ECO:0000313" key="3">
    <source>
        <dbReference type="EMBL" id="EGC30949.1"/>
    </source>
</evidence>
<gene>
    <name evidence="3" type="ORF">DICPUDRAFT_157248</name>
</gene>
<reference evidence="4" key="1">
    <citation type="journal article" date="2011" name="Genome Biol.">
        <title>Comparative genomics of the social amoebae Dictyostelium discoideum and Dictyostelium purpureum.</title>
        <authorList>
            <consortium name="US DOE Joint Genome Institute (JGI-PGF)"/>
            <person name="Sucgang R."/>
            <person name="Kuo A."/>
            <person name="Tian X."/>
            <person name="Salerno W."/>
            <person name="Parikh A."/>
            <person name="Feasley C.L."/>
            <person name="Dalin E."/>
            <person name="Tu H."/>
            <person name="Huang E."/>
            <person name="Barry K."/>
            <person name="Lindquist E."/>
            <person name="Shapiro H."/>
            <person name="Bruce D."/>
            <person name="Schmutz J."/>
            <person name="Salamov A."/>
            <person name="Fey P."/>
            <person name="Gaudet P."/>
            <person name="Anjard C."/>
            <person name="Babu M.M."/>
            <person name="Basu S."/>
            <person name="Bushmanova Y."/>
            <person name="van der Wel H."/>
            <person name="Katoh-Kurasawa M."/>
            <person name="Dinh C."/>
            <person name="Coutinho P.M."/>
            <person name="Saito T."/>
            <person name="Elias M."/>
            <person name="Schaap P."/>
            <person name="Kay R.R."/>
            <person name="Henrissat B."/>
            <person name="Eichinger L."/>
            <person name="Rivero F."/>
            <person name="Putnam N.H."/>
            <person name="West C.M."/>
            <person name="Loomis W.F."/>
            <person name="Chisholm R.L."/>
            <person name="Shaulsky G."/>
            <person name="Strassmann J.E."/>
            <person name="Queller D.C."/>
            <person name="Kuspa A."/>
            <person name="Grigoriev I.V."/>
        </authorList>
    </citation>
    <scope>NUCLEOTIDE SEQUENCE [LARGE SCALE GENOMIC DNA]</scope>
    <source>
        <strain evidence="4">QSDP1</strain>
    </source>
</reference>
<protein>
    <recommendedName>
        <fullName evidence="2">Poly(A) RNA polymerase mitochondrial-like central palm domain-containing protein</fullName>
    </recommendedName>
</protein>
<evidence type="ECO:0000259" key="2">
    <source>
        <dbReference type="Pfam" id="PF22600"/>
    </source>
</evidence>
<dbReference type="Pfam" id="PF22600">
    <property type="entry name" value="MTPAP-like_central"/>
    <property type="match status" value="1"/>
</dbReference>
<dbReference type="Gene3D" id="3.30.460.10">
    <property type="entry name" value="Beta Polymerase, domain 2"/>
    <property type="match status" value="1"/>
</dbReference>
<dbReference type="Gene3D" id="1.10.1410.10">
    <property type="match status" value="2"/>
</dbReference>
<dbReference type="InParanoid" id="F0ZYM9"/>
<name>F0ZYM9_DICPU</name>
<dbReference type="InterPro" id="IPR054708">
    <property type="entry name" value="MTPAP-like_central"/>
</dbReference>
<dbReference type="FunCoup" id="F0ZYM9">
    <property type="interactions" value="936"/>
</dbReference>
<dbReference type="OrthoDB" id="273917at2759"/>
<feature type="compositionally biased region" description="Low complexity" evidence="1">
    <location>
        <begin position="1"/>
        <end position="13"/>
    </location>
</feature>
<dbReference type="GO" id="GO:0016779">
    <property type="term" value="F:nucleotidyltransferase activity"/>
    <property type="evidence" value="ECO:0000318"/>
    <property type="project" value="GO_Central"/>
</dbReference>
<sequence length="532" mass="62095">MSNSKSLKKLQNSNKEDPSIGSKYQNDHDGNALTIIFDQIIDNPNLSKLRITHNLAVLSKEKSQYLSEIIEISKIFGLIKQRSLNGLNNSIPRIFQLYPSFKIRHPVLFLNFVRLMFIVFFNKTYQKNLLRTYSDINVFLYKTQYRFNLDTIISNKFFNKVNLTPQINDFQAPIFKINSSNIMGPIQKIIERITSIYSDDLLGESINDEENEEDYSPKNLQDDEKIFLDLVKKDPKNFYQIVSNDKVSKILVETYIKLLIVPNLLDCRFIKYLELKANTLKENSQSLHRKEYSFNILKTFLKKQLSNKKLSKYGSYVIGLSSPDSDIDVALLNGADIYDKVLQKLKSNPSYEILEIRPDAKIPIIRFSDKINLVKFDLSFKIGNSHPSSEFFISILKGKENLKSLILLVKHYTEKANIKDASQGYFSSHALTIMAIYFYKTLVKSNLNIYDLLHSFFLFYIKFDYNKIISINKKEIESFRSFGTKIKIKDVIDKNRNVASGIKLSNFKKIMVEFSRIEYQLRNYEEFIKYHS</sequence>
<dbReference type="SUPFAM" id="SSF81301">
    <property type="entry name" value="Nucleotidyltransferase"/>
    <property type="match status" value="1"/>
</dbReference>
<evidence type="ECO:0000256" key="1">
    <source>
        <dbReference type="SAM" id="MobiDB-lite"/>
    </source>
</evidence>
<dbReference type="InterPro" id="IPR043519">
    <property type="entry name" value="NT_sf"/>
</dbReference>
<dbReference type="EMBL" id="GL871288">
    <property type="protein sequence ID" value="EGC30949.1"/>
    <property type="molecule type" value="Genomic_DNA"/>
</dbReference>
<evidence type="ECO:0000313" key="4">
    <source>
        <dbReference type="Proteomes" id="UP000001064"/>
    </source>
</evidence>
<feature type="region of interest" description="Disordered" evidence="1">
    <location>
        <begin position="1"/>
        <end position="25"/>
    </location>
</feature>
<dbReference type="AlphaFoldDB" id="F0ZYM9"/>